<comment type="caution">
    <text evidence="1">The sequence shown here is derived from an EMBL/GenBank/DDBJ whole genome shotgun (WGS) entry which is preliminary data.</text>
</comment>
<name>A0AAN7JAJ3_QUERU</name>
<organism evidence="1 2">
    <name type="scientific">Quercus rubra</name>
    <name type="common">Northern red oak</name>
    <name type="synonym">Quercus borealis</name>
    <dbReference type="NCBI Taxonomy" id="3512"/>
    <lineage>
        <taxon>Eukaryota</taxon>
        <taxon>Viridiplantae</taxon>
        <taxon>Streptophyta</taxon>
        <taxon>Embryophyta</taxon>
        <taxon>Tracheophyta</taxon>
        <taxon>Spermatophyta</taxon>
        <taxon>Magnoliopsida</taxon>
        <taxon>eudicotyledons</taxon>
        <taxon>Gunneridae</taxon>
        <taxon>Pentapetalae</taxon>
        <taxon>rosids</taxon>
        <taxon>fabids</taxon>
        <taxon>Fagales</taxon>
        <taxon>Fagaceae</taxon>
        <taxon>Quercus</taxon>
    </lineage>
</organism>
<dbReference type="EMBL" id="JAXUIC010000002">
    <property type="protein sequence ID" value="KAK4604137.1"/>
    <property type="molecule type" value="Genomic_DNA"/>
</dbReference>
<gene>
    <name evidence="1" type="ORF">RGQ29_012592</name>
</gene>
<dbReference type="Pfam" id="PF09366">
    <property type="entry name" value="DUF1997"/>
    <property type="match status" value="1"/>
</dbReference>
<evidence type="ECO:0000313" key="2">
    <source>
        <dbReference type="Proteomes" id="UP001324115"/>
    </source>
</evidence>
<dbReference type="AlphaFoldDB" id="A0AAN7JAJ3"/>
<dbReference type="PANTHER" id="PTHR34133">
    <property type="entry name" value="OS07G0633000 PROTEIN"/>
    <property type="match status" value="1"/>
</dbReference>
<dbReference type="Proteomes" id="UP001324115">
    <property type="component" value="Unassembled WGS sequence"/>
</dbReference>
<protein>
    <submittedName>
        <fullName evidence="1">Uncharacterized protein</fullName>
    </submittedName>
</protein>
<sequence length="253" mass="28943">MMGEVALKLASLSSTFKSPLFLHGSRTRCALGKEDRKGKQKNRSYHEKASWKPVNQKPIKYSSRFTSDLPLSESPWASFDQYLENESRILKATFTDGEKMQVSEDEWRIQLPPLQFLFLTVQPIIDMRLRCKSKGKDYPSAVPCEITKVLELEMTKWKLLGLDDVRESLGFSANAKGAIYPDRRATQSWIKTQFELNISFVLPPSLALVPKDVIQDIGVSVIQRLVDDKKQKANDGVLVDYDKFKREKLKNLV</sequence>
<proteinExistence type="predicted"/>
<dbReference type="InterPro" id="IPR018971">
    <property type="entry name" value="DUF1997"/>
</dbReference>
<dbReference type="PANTHER" id="PTHR34133:SF8">
    <property type="entry name" value="OS07G0633000 PROTEIN"/>
    <property type="match status" value="1"/>
</dbReference>
<keyword evidence="2" id="KW-1185">Reference proteome</keyword>
<reference evidence="1 2" key="1">
    <citation type="journal article" date="2023" name="G3 (Bethesda)">
        <title>A haplotype-resolved chromosome-scale genome for Quercus rubra L. provides insights into the genetics of adaptive traits for red oak species.</title>
        <authorList>
            <person name="Kapoor B."/>
            <person name="Jenkins J."/>
            <person name="Schmutz J."/>
            <person name="Zhebentyayeva T."/>
            <person name="Kuelheim C."/>
            <person name="Coggeshall M."/>
            <person name="Heim C."/>
            <person name="Lasky J.R."/>
            <person name="Leites L."/>
            <person name="Islam-Faridi N."/>
            <person name="Romero-Severson J."/>
            <person name="DeLeo V.L."/>
            <person name="Lucas S.M."/>
            <person name="Lazic D."/>
            <person name="Gailing O."/>
            <person name="Carlson J."/>
            <person name="Staton M."/>
        </authorList>
    </citation>
    <scope>NUCLEOTIDE SEQUENCE [LARGE SCALE GENOMIC DNA]</scope>
    <source>
        <strain evidence="1">Pseudo-F2</strain>
    </source>
</reference>
<evidence type="ECO:0000313" key="1">
    <source>
        <dbReference type="EMBL" id="KAK4604137.1"/>
    </source>
</evidence>
<accession>A0AAN7JAJ3</accession>